<protein>
    <submittedName>
        <fullName evidence="1">Uncharacterized protein</fullName>
    </submittedName>
</protein>
<gene>
    <name evidence="1" type="ORF">A4R35_00675</name>
</gene>
<reference evidence="1 2" key="1">
    <citation type="submission" date="2016-08" db="EMBL/GenBank/DDBJ databases">
        <title>Analysis of Carbohydrate Active Enzymes in Thermogemmatispora T81 Reveals Carbohydrate Degradation Ability.</title>
        <authorList>
            <person name="Tomazini A."/>
            <person name="Lal S."/>
            <person name="Stott M."/>
            <person name="Henrissat B."/>
            <person name="Polikarpov I."/>
            <person name="Sparling R."/>
            <person name="Levin D.B."/>
        </authorList>
    </citation>
    <scope>NUCLEOTIDE SEQUENCE [LARGE SCALE GENOMIC DNA]</scope>
    <source>
        <strain evidence="1 2">T81</strain>
    </source>
</reference>
<organism evidence="1 2">
    <name type="scientific">Thermogemmatispora tikiterensis</name>
    <dbReference type="NCBI Taxonomy" id="1825093"/>
    <lineage>
        <taxon>Bacteria</taxon>
        <taxon>Bacillati</taxon>
        <taxon>Chloroflexota</taxon>
        <taxon>Ktedonobacteria</taxon>
        <taxon>Thermogemmatisporales</taxon>
        <taxon>Thermogemmatisporaceae</taxon>
        <taxon>Thermogemmatispora</taxon>
    </lineage>
</organism>
<keyword evidence="2" id="KW-1185">Reference proteome</keyword>
<evidence type="ECO:0000313" key="1">
    <source>
        <dbReference type="EMBL" id="RAQ94025.1"/>
    </source>
</evidence>
<dbReference type="Proteomes" id="UP000248706">
    <property type="component" value="Unassembled WGS sequence"/>
</dbReference>
<proteinExistence type="predicted"/>
<name>A0A328VIB1_9CHLR</name>
<sequence>MDSVLIVALRETQVTMTSWRSPGARLESLHLYAPRALLSSLAPAAVGEPIWPETRQSQASTRG</sequence>
<comment type="caution">
    <text evidence="1">The sequence shown here is derived from an EMBL/GenBank/DDBJ whole genome shotgun (WGS) entry which is preliminary data.</text>
</comment>
<dbReference type="AlphaFoldDB" id="A0A328VIB1"/>
<accession>A0A328VIB1</accession>
<evidence type="ECO:0000313" key="2">
    <source>
        <dbReference type="Proteomes" id="UP000248706"/>
    </source>
</evidence>
<dbReference type="EMBL" id="MCIF01000002">
    <property type="protein sequence ID" value="RAQ94025.1"/>
    <property type="molecule type" value="Genomic_DNA"/>
</dbReference>